<reference evidence="3 4" key="1">
    <citation type="journal article" date="2014" name="Appl. Environ. Microbiol.">
        <title>Genomic encyclopedia of type strains of the genus Bifidobacterium.</title>
        <authorList>
            <person name="Milani C."/>
            <person name="Lugli G.A."/>
            <person name="Duranti S."/>
            <person name="Turroni F."/>
            <person name="Bottacini F."/>
            <person name="Mangifesta M."/>
            <person name="Sanchez B."/>
            <person name="Viappiani A."/>
            <person name="Mancabelli L."/>
            <person name="Taminiau B."/>
            <person name="Delcenserie V."/>
            <person name="Barrangou R."/>
            <person name="Margolles A."/>
            <person name="van Sinderen D."/>
            <person name="Ventura M."/>
        </authorList>
    </citation>
    <scope>NUCLEOTIDE SEQUENCE [LARGE SCALE GENOMIC DNA]</scope>
    <source>
        <strain evidence="3 4">LMG 11587</strain>
    </source>
</reference>
<organism evidence="3 4">
    <name type="scientific">Bifidobacterium [indicum] DSM 20214 = LMG 11587</name>
    <dbReference type="NCBI Taxonomy" id="1341694"/>
    <lineage>
        <taxon>Bacteria</taxon>
        <taxon>Bacillati</taxon>
        <taxon>Actinomycetota</taxon>
        <taxon>Actinomycetes</taxon>
        <taxon>Bifidobacteriales</taxon>
        <taxon>Bifidobacteriaceae</taxon>
        <taxon>Bifidobacterium</taxon>
    </lineage>
</organism>
<dbReference type="InterPro" id="IPR013108">
    <property type="entry name" value="Amidohydro_3"/>
</dbReference>
<sequence>MRTVVRSRHIFDGISPQLFKGFVEFEGSTITKVGRDWNHEDPGPDCKVLEYDECLVMPGLHDNHVFFSGWMAANAGLDLSSADSEEEAALLLAKEHKENPTRPIYAHGWNRQLWGQDPERDSLDDISDQTPIVAIDSLRSRYWMNTAAVRRYGFSEDQLGAEDRALLIKEMTGDRELVRASWRRFEQLLLERGVVSCKDIVFDGTGVHGWLADKCLKADLYIEPVREQVTGARLKQIATQPLGSKTRLRGVKLMVDGVVADGTADIHGRYASGEPTPQVDYRELEHRVEDIAGSGFSCCMTAEGDRAIEESARILSSAAAPGLHHSISDLEMINDRAAGVMAQAGITAELYPQILGLNPSAQDAYMPNTIADDDGSDFFHYSSLTTPGLNLTCGTDCPLFLPSLPESILRASLREFDKGGEQWFPQYALPAMAVLSAWTNDGHSNRNDPDPDSPGAPPSLRPGQRATMAIFDRDLVHADAQGLREARVAATYVDGQPAYEA</sequence>
<dbReference type="EMBL" id="CP006018">
    <property type="protein sequence ID" value="AIC91429.1"/>
    <property type="molecule type" value="Genomic_DNA"/>
</dbReference>
<dbReference type="Gene3D" id="3.10.310.70">
    <property type="match status" value="1"/>
</dbReference>
<gene>
    <name evidence="3" type="ORF">BINDI_0143</name>
</gene>
<dbReference type="KEGG" id="bii:BINDI_0143"/>
<evidence type="ECO:0000313" key="3">
    <source>
        <dbReference type="EMBL" id="AIC91429.1"/>
    </source>
</evidence>
<dbReference type="HOGENOM" id="CLU_009942_8_0_11"/>
<dbReference type="AlphaFoldDB" id="A0A087VSV6"/>
<dbReference type="Pfam" id="PF07969">
    <property type="entry name" value="Amidohydro_3"/>
    <property type="match status" value="1"/>
</dbReference>
<dbReference type="PANTHER" id="PTHR22642:SF2">
    <property type="entry name" value="PROTEIN LONG AFTER FAR-RED 3"/>
    <property type="match status" value="1"/>
</dbReference>
<dbReference type="Proteomes" id="UP000028569">
    <property type="component" value="Chromosome"/>
</dbReference>
<dbReference type="SUPFAM" id="SSF51338">
    <property type="entry name" value="Composite domain of metallo-dependent hydrolases"/>
    <property type="match status" value="1"/>
</dbReference>
<dbReference type="RefSeq" id="WP_052109036.1">
    <property type="nucleotide sequence ID" value="NZ_CP006018.1"/>
</dbReference>
<evidence type="ECO:0000259" key="2">
    <source>
        <dbReference type="Pfam" id="PF07969"/>
    </source>
</evidence>
<dbReference type="InterPro" id="IPR032466">
    <property type="entry name" value="Metal_Hydrolase"/>
</dbReference>
<dbReference type="Gene3D" id="3.20.20.140">
    <property type="entry name" value="Metal-dependent hydrolases"/>
    <property type="match status" value="1"/>
</dbReference>
<keyword evidence="4" id="KW-1185">Reference proteome</keyword>
<name>A0A087VSV6_9BIFI</name>
<keyword evidence="3" id="KW-0378">Hydrolase</keyword>
<dbReference type="GO" id="GO:0016810">
    <property type="term" value="F:hydrolase activity, acting on carbon-nitrogen (but not peptide) bonds"/>
    <property type="evidence" value="ECO:0007669"/>
    <property type="project" value="InterPro"/>
</dbReference>
<evidence type="ECO:0000256" key="1">
    <source>
        <dbReference type="SAM" id="MobiDB-lite"/>
    </source>
</evidence>
<feature type="domain" description="Amidohydrolase 3" evidence="2">
    <location>
        <begin position="54"/>
        <end position="499"/>
    </location>
</feature>
<dbReference type="InterPro" id="IPR011059">
    <property type="entry name" value="Metal-dep_hydrolase_composite"/>
</dbReference>
<protein>
    <submittedName>
        <fullName evidence="3">TIM-barrel fold metal-dependent hydrolase-like protein</fullName>
    </submittedName>
</protein>
<accession>A0A087VSV6</accession>
<dbReference type="Gene3D" id="2.30.40.10">
    <property type="entry name" value="Urease, subunit C, domain 1"/>
    <property type="match status" value="1"/>
</dbReference>
<dbReference type="PANTHER" id="PTHR22642">
    <property type="entry name" value="IMIDAZOLONEPROPIONASE"/>
    <property type="match status" value="1"/>
</dbReference>
<feature type="region of interest" description="Disordered" evidence="1">
    <location>
        <begin position="440"/>
        <end position="464"/>
    </location>
</feature>
<dbReference type="OrthoDB" id="3238066at2"/>
<evidence type="ECO:0000313" key="4">
    <source>
        <dbReference type="Proteomes" id="UP000028569"/>
    </source>
</evidence>
<proteinExistence type="predicted"/>
<dbReference type="SUPFAM" id="SSF51556">
    <property type="entry name" value="Metallo-dependent hydrolases"/>
    <property type="match status" value="1"/>
</dbReference>